<dbReference type="GO" id="GO:0046872">
    <property type="term" value="F:metal ion binding"/>
    <property type="evidence" value="ECO:0007669"/>
    <property type="project" value="UniProtKB-KW"/>
</dbReference>
<dbReference type="CDD" id="cd07326">
    <property type="entry name" value="M56_BlaR1_MecR1_like"/>
    <property type="match status" value="1"/>
</dbReference>
<comment type="caution">
    <text evidence="9">The sequence shown here is derived from an EMBL/GenBank/DDBJ whole genome shotgun (WGS) entry which is preliminary data.</text>
</comment>
<evidence type="ECO:0000256" key="4">
    <source>
        <dbReference type="ARBA" id="ARBA00022833"/>
    </source>
</evidence>
<dbReference type="AlphaFoldDB" id="A0A3D9V125"/>
<feature type="transmembrane region" description="Helical" evidence="7">
    <location>
        <begin position="270"/>
        <end position="296"/>
    </location>
</feature>
<organism evidence="9 10">
    <name type="scientific">Thermasporomyces composti</name>
    <dbReference type="NCBI Taxonomy" id="696763"/>
    <lineage>
        <taxon>Bacteria</taxon>
        <taxon>Bacillati</taxon>
        <taxon>Actinomycetota</taxon>
        <taxon>Actinomycetes</taxon>
        <taxon>Propionibacteriales</taxon>
        <taxon>Nocardioidaceae</taxon>
        <taxon>Thermasporomyces</taxon>
    </lineage>
</organism>
<gene>
    <name evidence="9" type="ORF">DFJ64_0589</name>
</gene>
<keyword evidence="7" id="KW-0812">Transmembrane</keyword>
<evidence type="ECO:0000256" key="2">
    <source>
        <dbReference type="ARBA" id="ARBA00022723"/>
    </source>
</evidence>
<dbReference type="Pfam" id="PF01435">
    <property type="entry name" value="Peptidase_M48"/>
    <property type="match status" value="1"/>
</dbReference>
<keyword evidence="10" id="KW-1185">Reference proteome</keyword>
<evidence type="ECO:0000256" key="5">
    <source>
        <dbReference type="ARBA" id="ARBA00023049"/>
    </source>
</evidence>
<evidence type="ECO:0000256" key="6">
    <source>
        <dbReference type="RuleBase" id="RU003983"/>
    </source>
</evidence>
<name>A0A3D9V125_THECX</name>
<comment type="cofactor">
    <cofactor evidence="6">
        <name>Zn(2+)</name>
        <dbReference type="ChEBI" id="CHEBI:29105"/>
    </cofactor>
    <text evidence="6">Binds 1 zinc ion per subunit.</text>
</comment>
<dbReference type="InterPro" id="IPR052173">
    <property type="entry name" value="Beta-lactam_resp_regulator"/>
</dbReference>
<keyword evidence="4 6" id="KW-0862">Zinc</keyword>
<evidence type="ECO:0000259" key="8">
    <source>
        <dbReference type="Pfam" id="PF01435"/>
    </source>
</evidence>
<sequence length="303" mass="32272">MTPVILGLLALLLAGPVPVLLARAQWPHRVPRAAIVLWQALALAAVLAALGAGLSLGSELILQPELGPLEIALYTLVTVLTCVVAGRLFWATVKVAVRTRARRRRHRELVDLLARHLPATGVAGVSVPNIRVLAERTPLAYCLPGVRGSRVVVSEGALERLRPEELAGVLTHELAHVRARHDLVVEAFTALREAFPSFVRLRMPLEQNQLLIEMLADDAARRRVGAAPVTRALVTLATASAPAGGLAAAANGTLLPRVRRLAEPASPHRLLSAVTYLTAAAIVTVPTVTVALPWLIRLADALA</sequence>
<feature type="transmembrane region" description="Helical" evidence="7">
    <location>
        <begin position="36"/>
        <end position="56"/>
    </location>
</feature>
<feature type="transmembrane region" description="Helical" evidence="7">
    <location>
        <begin position="6"/>
        <end position="24"/>
    </location>
</feature>
<dbReference type="Gene3D" id="3.30.2010.10">
    <property type="entry name" value="Metalloproteases ('zincins'), catalytic domain"/>
    <property type="match status" value="1"/>
</dbReference>
<dbReference type="GO" id="GO:0006508">
    <property type="term" value="P:proteolysis"/>
    <property type="evidence" value="ECO:0007669"/>
    <property type="project" value="UniProtKB-KW"/>
</dbReference>
<proteinExistence type="inferred from homology"/>
<feature type="domain" description="Peptidase M48" evidence="8">
    <location>
        <begin position="124"/>
        <end position="189"/>
    </location>
</feature>
<keyword evidence="7" id="KW-0472">Membrane</keyword>
<evidence type="ECO:0000313" key="9">
    <source>
        <dbReference type="EMBL" id="REF35217.1"/>
    </source>
</evidence>
<dbReference type="OrthoDB" id="9785340at2"/>
<keyword evidence="5 6" id="KW-0482">Metalloprotease</keyword>
<dbReference type="PANTHER" id="PTHR34978:SF3">
    <property type="entry name" value="SLR0241 PROTEIN"/>
    <property type="match status" value="1"/>
</dbReference>
<keyword evidence="3 6" id="KW-0378">Hydrolase</keyword>
<dbReference type="InterPro" id="IPR001915">
    <property type="entry name" value="Peptidase_M48"/>
</dbReference>
<evidence type="ECO:0000256" key="7">
    <source>
        <dbReference type="SAM" id="Phobius"/>
    </source>
</evidence>
<evidence type="ECO:0000256" key="1">
    <source>
        <dbReference type="ARBA" id="ARBA00022670"/>
    </source>
</evidence>
<keyword evidence="2" id="KW-0479">Metal-binding</keyword>
<keyword evidence="1 6" id="KW-0645">Protease</keyword>
<evidence type="ECO:0000256" key="3">
    <source>
        <dbReference type="ARBA" id="ARBA00022801"/>
    </source>
</evidence>
<protein>
    <submittedName>
        <fullName evidence="9">Peptidase M48-like protein</fullName>
    </submittedName>
</protein>
<comment type="similarity">
    <text evidence="6">Belongs to the peptidase M48 family.</text>
</comment>
<evidence type="ECO:0000313" key="10">
    <source>
        <dbReference type="Proteomes" id="UP000256485"/>
    </source>
</evidence>
<dbReference type="RefSeq" id="WP_115849040.1">
    <property type="nucleotide sequence ID" value="NZ_QTUC01000001.1"/>
</dbReference>
<accession>A0A3D9V125</accession>
<keyword evidence="7" id="KW-1133">Transmembrane helix</keyword>
<dbReference type="Proteomes" id="UP000256485">
    <property type="component" value="Unassembled WGS sequence"/>
</dbReference>
<dbReference type="EMBL" id="QTUC01000001">
    <property type="protein sequence ID" value="REF35217.1"/>
    <property type="molecule type" value="Genomic_DNA"/>
</dbReference>
<dbReference type="PANTHER" id="PTHR34978">
    <property type="entry name" value="POSSIBLE SENSOR-TRANSDUCER PROTEIN BLAR"/>
    <property type="match status" value="1"/>
</dbReference>
<feature type="transmembrane region" description="Helical" evidence="7">
    <location>
        <begin position="71"/>
        <end position="97"/>
    </location>
</feature>
<dbReference type="GO" id="GO:0004222">
    <property type="term" value="F:metalloendopeptidase activity"/>
    <property type="evidence" value="ECO:0007669"/>
    <property type="project" value="InterPro"/>
</dbReference>
<reference evidence="9 10" key="1">
    <citation type="submission" date="2018-08" db="EMBL/GenBank/DDBJ databases">
        <title>Sequencing the genomes of 1000 actinobacteria strains.</title>
        <authorList>
            <person name="Klenk H.-P."/>
        </authorList>
    </citation>
    <scope>NUCLEOTIDE SEQUENCE [LARGE SCALE GENOMIC DNA]</scope>
    <source>
        <strain evidence="9 10">DSM 22891</strain>
    </source>
</reference>